<accession>A0ABY5Y4E1</accession>
<reference evidence="7" key="1">
    <citation type="submission" date="2020-12" db="EMBL/GenBank/DDBJ databases">
        <title>Taurinivorans muris gen. nov., sp. nov., fundamental and realized metabolic niche of a ubiquitous sulfidogenic bacterium in the murine intestine.</title>
        <authorList>
            <person name="Ye H."/>
            <person name="Hanson B.T."/>
            <person name="Loy A."/>
        </authorList>
    </citation>
    <scope>NUCLEOTIDE SEQUENCE</scope>
    <source>
        <strain evidence="7">LT0009</strain>
    </source>
</reference>
<evidence type="ECO:0000313" key="7">
    <source>
        <dbReference type="EMBL" id="UWX06562.1"/>
    </source>
</evidence>
<keyword evidence="5 6" id="KW-0472">Membrane</keyword>
<feature type="transmembrane region" description="Helical" evidence="6">
    <location>
        <begin position="47"/>
        <end position="68"/>
    </location>
</feature>
<feature type="transmembrane region" description="Helical" evidence="6">
    <location>
        <begin position="88"/>
        <end position="109"/>
    </location>
</feature>
<feature type="transmembrane region" description="Helical" evidence="6">
    <location>
        <begin position="116"/>
        <end position="135"/>
    </location>
</feature>
<dbReference type="Proteomes" id="UP001058120">
    <property type="component" value="Chromosome"/>
</dbReference>
<evidence type="ECO:0000256" key="6">
    <source>
        <dbReference type="SAM" id="Phobius"/>
    </source>
</evidence>
<keyword evidence="2" id="KW-1003">Cell membrane</keyword>
<dbReference type="InterPro" id="IPR005598">
    <property type="entry name" value="ATP_synth_I"/>
</dbReference>
<name>A0ABY5Y4E1_9BACT</name>
<keyword evidence="8" id="KW-1185">Reference proteome</keyword>
<evidence type="ECO:0000256" key="5">
    <source>
        <dbReference type="ARBA" id="ARBA00023136"/>
    </source>
</evidence>
<dbReference type="Pfam" id="PF03899">
    <property type="entry name" value="ATP-synt_I"/>
    <property type="match status" value="1"/>
</dbReference>
<proteinExistence type="predicted"/>
<comment type="subcellular location">
    <subcellularLocation>
        <location evidence="1">Cell membrane</location>
        <topology evidence="1">Multi-pass membrane protein</topology>
    </subcellularLocation>
</comment>
<sequence>MKIFSSAQNYIKKNITSPAIQRIIFFDMLLLGLLFLAALCTIAKSTFFLWIFLGGILSFWNFFFMAIFMQKYFNSKLLGTSTDKLLPFGQILTSNLRLFLTGFLLYIFLKHWNADPVALCIGLSVPMSTIPILLICNNKI</sequence>
<evidence type="ECO:0000256" key="3">
    <source>
        <dbReference type="ARBA" id="ARBA00022692"/>
    </source>
</evidence>
<evidence type="ECO:0000256" key="1">
    <source>
        <dbReference type="ARBA" id="ARBA00004651"/>
    </source>
</evidence>
<evidence type="ECO:0000313" key="8">
    <source>
        <dbReference type="Proteomes" id="UP001058120"/>
    </source>
</evidence>
<gene>
    <name evidence="7" type="ORF">JBF11_04450</name>
</gene>
<keyword evidence="4 6" id="KW-1133">Transmembrane helix</keyword>
<evidence type="ECO:0000256" key="4">
    <source>
        <dbReference type="ARBA" id="ARBA00022989"/>
    </source>
</evidence>
<evidence type="ECO:0000256" key="2">
    <source>
        <dbReference type="ARBA" id="ARBA00022475"/>
    </source>
</evidence>
<organism evidence="7 8">
    <name type="scientific">Taurinivorans muris</name>
    <dbReference type="NCBI Taxonomy" id="2787751"/>
    <lineage>
        <taxon>Bacteria</taxon>
        <taxon>Pseudomonadati</taxon>
        <taxon>Thermodesulfobacteriota</taxon>
        <taxon>Desulfovibrionia</taxon>
        <taxon>Desulfovibrionales</taxon>
        <taxon>Desulfovibrionaceae</taxon>
        <taxon>Taurinivorans</taxon>
    </lineage>
</organism>
<dbReference type="RefSeq" id="WP_417168628.1">
    <property type="nucleotide sequence ID" value="NZ_CP065938.1"/>
</dbReference>
<dbReference type="EMBL" id="CP065938">
    <property type="protein sequence ID" value="UWX06562.1"/>
    <property type="molecule type" value="Genomic_DNA"/>
</dbReference>
<protein>
    <submittedName>
        <fullName evidence="7">ATP synthase subunit I</fullName>
    </submittedName>
</protein>
<feature type="transmembrane region" description="Helical" evidence="6">
    <location>
        <begin position="20"/>
        <end position="40"/>
    </location>
</feature>
<keyword evidence="3 6" id="KW-0812">Transmembrane</keyword>